<evidence type="ECO:0000256" key="1">
    <source>
        <dbReference type="SAM" id="MobiDB-lite"/>
    </source>
</evidence>
<dbReference type="STRING" id="695939.SAMN00790413_03107"/>
<accession>A0A1W1VRW3</accession>
<evidence type="ECO:0000313" key="3">
    <source>
        <dbReference type="Proteomes" id="UP000192582"/>
    </source>
</evidence>
<evidence type="ECO:0000313" key="2">
    <source>
        <dbReference type="EMBL" id="SMB96003.1"/>
    </source>
</evidence>
<sequence length="103" mass="10437">MNDDSRDNPSGKTPAGGASYMGATPESPDANTNLDSNLATGPQTAVDRAAMQTIHGQGTETGAMPDPARQSDNSGMVRPTGDTEDADIIGASGNDRNGDRTGS</sequence>
<dbReference type="OrthoDB" id="72549at2"/>
<protein>
    <submittedName>
        <fullName evidence="2">Uncharacterized protein</fullName>
    </submittedName>
</protein>
<feature type="compositionally biased region" description="Polar residues" evidence="1">
    <location>
        <begin position="29"/>
        <end position="43"/>
    </location>
</feature>
<reference evidence="2 3" key="1">
    <citation type="submission" date="2017-04" db="EMBL/GenBank/DDBJ databases">
        <authorList>
            <person name="Afonso C.L."/>
            <person name="Miller P.J."/>
            <person name="Scott M.A."/>
            <person name="Spackman E."/>
            <person name="Goraichik I."/>
            <person name="Dimitrov K.M."/>
            <person name="Suarez D.L."/>
            <person name="Swayne D.E."/>
        </authorList>
    </citation>
    <scope>NUCLEOTIDE SEQUENCE [LARGE SCALE GENOMIC DNA]</scope>
    <source>
        <strain evidence="2 3">KR-140</strain>
    </source>
</reference>
<name>A0A1W1VRW3_9DEIO</name>
<dbReference type="EMBL" id="FWWU01000009">
    <property type="protein sequence ID" value="SMB96003.1"/>
    <property type="molecule type" value="Genomic_DNA"/>
</dbReference>
<gene>
    <name evidence="2" type="ORF">SAMN00790413_03107</name>
</gene>
<proteinExistence type="predicted"/>
<organism evidence="2 3">
    <name type="scientific">Deinococcus hopiensis KR-140</name>
    <dbReference type="NCBI Taxonomy" id="695939"/>
    <lineage>
        <taxon>Bacteria</taxon>
        <taxon>Thermotogati</taxon>
        <taxon>Deinococcota</taxon>
        <taxon>Deinococci</taxon>
        <taxon>Deinococcales</taxon>
        <taxon>Deinococcaceae</taxon>
        <taxon>Deinococcus</taxon>
    </lineage>
</organism>
<dbReference type="AlphaFoldDB" id="A0A1W1VRW3"/>
<dbReference type="Proteomes" id="UP000192582">
    <property type="component" value="Unassembled WGS sequence"/>
</dbReference>
<dbReference type="RefSeq" id="WP_084050563.1">
    <property type="nucleotide sequence ID" value="NZ_FWWU01000009.1"/>
</dbReference>
<feature type="region of interest" description="Disordered" evidence="1">
    <location>
        <begin position="1"/>
        <end position="103"/>
    </location>
</feature>
<keyword evidence="3" id="KW-1185">Reference proteome</keyword>